<feature type="domain" description="Thiolase N-terminal" evidence="4">
    <location>
        <begin position="2"/>
        <end position="254"/>
    </location>
</feature>
<dbReference type="Gene3D" id="3.40.47.10">
    <property type="match status" value="2"/>
</dbReference>
<protein>
    <recommendedName>
        <fullName evidence="7">Thiolase N-terminal domain-containing protein</fullName>
    </recommendedName>
</protein>
<dbReference type="InterPro" id="IPR020613">
    <property type="entry name" value="Thiolase_CS"/>
</dbReference>
<dbReference type="PROSITE" id="PS00098">
    <property type="entry name" value="THIOLASE_1"/>
    <property type="match status" value="1"/>
</dbReference>
<dbReference type="PIRSF" id="PIRSF000429">
    <property type="entry name" value="Ac-CoA_Ac_transf"/>
    <property type="match status" value="1"/>
</dbReference>
<dbReference type="EMBL" id="UINC01089464">
    <property type="protein sequence ID" value="SVC40584.1"/>
    <property type="molecule type" value="Genomic_DNA"/>
</dbReference>
<evidence type="ECO:0000256" key="1">
    <source>
        <dbReference type="ARBA" id="ARBA00010982"/>
    </source>
</evidence>
<dbReference type="InterPro" id="IPR020610">
    <property type="entry name" value="Thiolase_AS"/>
</dbReference>
<gene>
    <name evidence="6" type="ORF">METZ01_LOCUS293438</name>
</gene>
<dbReference type="Pfam" id="PF02803">
    <property type="entry name" value="Thiolase_C"/>
    <property type="match status" value="1"/>
</dbReference>
<dbReference type="InterPro" id="IPR002155">
    <property type="entry name" value="Thiolase"/>
</dbReference>
<evidence type="ECO:0000259" key="5">
    <source>
        <dbReference type="Pfam" id="PF02803"/>
    </source>
</evidence>
<dbReference type="Pfam" id="PF00108">
    <property type="entry name" value="Thiolase_N"/>
    <property type="match status" value="1"/>
</dbReference>
<dbReference type="InterPro" id="IPR020617">
    <property type="entry name" value="Thiolase_C"/>
</dbReference>
<comment type="similarity">
    <text evidence="1">Belongs to the thiolase-like superfamily. Thiolase family.</text>
</comment>
<keyword evidence="2" id="KW-0808">Transferase</keyword>
<evidence type="ECO:0000256" key="3">
    <source>
        <dbReference type="ARBA" id="ARBA00023315"/>
    </source>
</evidence>
<dbReference type="CDD" id="cd00751">
    <property type="entry name" value="thiolase"/>
    <property type="match status" value="1"/>
</dbReference>
<dbReference type="PROSITE" id="PS00737">
    <property type="entry name" value="THIOLASE_2"/>
    <property type="match status" value="1"/>
</dbReference>
<evidence type="ECO:0000259" key="4">
    <source>
        <dbReference type="Pfam" id="PF00108"/>
    </source>
</evidence>
<dbReference type="PROSITE" id="PS00099">
    <property type="entry name" value="THIOLASE_3"/>
    <property type="match status" value="1"/>
</dbReference>
<dbReference type="GO" id="GO:0003988">
    <property type="term" value="F:acetyl-CoA C-acyltransferase activity"/>
    <property type="evidence" value="ECO:0007669"/>
    <property type="project" value="UniProtKB-ARBA"/>
</dbReference>
<dbReference type="PANTHER" id="PTHR18919:SF107">
    <property type="entry name" value="ACETYL-COA ACETYLTRANSFERASE, CYTOSOLIC"/>
    <property type="match status" value="1"/>
</dbReference>
<dbReference type="AlphaFoldDB" id="A0A382LV15"/>
<dbReference type="SUPFAM" id="SSF53901">
    <property type="entry name" value="Thiolase-like"/>
    <property type="match status" value="2"/>
</dbReference>
<evidence type="ECO:0000313" key="6">
    <source>
        <dbReference type="EMBL" id="SVC40584.1"/>
    </source>
</evidence>
<reference evidence="6" key="1">
    <citation type="submission" date="2018-05" db="EMBL/GenBank/DDBJ databases">
        <authorList>
            <person name="Lanie J.A."/>
            <person name="Ng W.-L."/>
            <person name="Kazmierczak K.M."/>
            <person name="Andrzejewski T.M."/>
            <person name="Davidsen T.M."/>
            <person name="Wayne K.J."/>
            <person name="Tettelin H."/>
            <person name="Glass J.I."/>
            <person name="Rusch D."/>
            <person name="Podicherti R."/>
            <person name="Tsui H.-C.T."/>
            <person name="Winkler M.E."/>
        </authorList>
    </citation>
    <scope>NUCLEOTIDE SEQUENCE</scope>
</reference>
<feature type="non-terminal residue" evidence="6">
    <location>
        <position position="1"/>
    </location>
</feature>
<name>A0A382LV15_9ZZZZ</name>
<sequence length="385" mass="41224">SMARTPIGSFQGALSSVPTVHLGAITIKSAVERAKIDPTQIDEVIMGNVLSAGEGQAPARQASIYAGLPKSVECMTINKVCGSGLKSVMLADQAIRCRDADVIVAGGMENMSKSPYYLMDARHGMRLGDKQVVDAIIRDGLWDPYGDMHMGNCAEVLAKEGNYSREEQDQFARESYRRSLEAIKRGFFKDEIVPVKVPQRKGNPIVVEIDEDPGQGNSEKMSKLRTAFEKDGTITAANASSINDGAAALILMSNEKSTELDIQPLCKIIAQSSIAQEPLYFTTAPGKAISKVLDKSALSIDDINLFEINEAFSNVALAAMREHNIPIEKVNVHGGAVSLGHPLGASGTRILITLISALKQRNKKRGLATLCIGGGEAAAVVVEMI</sequence>
<dbReference type="PANTHER" id="PTHR18919">
    <property type="entry name" value="ACETYL-COA C-ACYLTRANSFERASE"/>
    <property type="match status" value="1"/>
</dbReference>
<proteinExistence type="inferred from homology"/>
<evidence type="ECO:0008006" key="7">
    <source>
        <dbReference type="Google" id="ProtNLM"/>
    </source>
</evidence>
<dbReference type="InterPro" id="IPR020616">
    <property type="entry name" value="Thiolase_N"/>
</dbReference>
<dbReference type="InterPro" id="IPR016039">
    <property type="entry name" value="Thiolase-like"/>
</dbReference>
<dbReference type="NCBIfam" id="TIGR01930">
    <property type="entry name" value="AcCoA-C-Actrans"/>
    <property type="match status" value="1"/>
</dbReference>
<dbReference type="InterPro" id="IPR020615">
    <property type="entry name" value="Thiolase_acyl_enz_int_AS"/>
</dbReference>
<accession>A0A382LV15</accession>
<feature type="domain" description="Thiolase C-terminal" evidence="5">
    <location>
        <begin position="263"/>
        <end position="383"/>
    </location>
</feature>
<keyword evidence="3" id="KW-0012">Acyltransferase</keyword>
<dbReference type="FunFam" id="3.40.47.10:FF:000007">
    <property type="entry name" value="acetyl-CoA acetyltransferase, mitochondrial"/>
    <property type="match status" value="1"/>
</dbReference>
<organism evidence="6">
    <name type="scientific">marine metagenome</name>
    <dbReference type="NCBI Taxonomy" id="408172"/>
    <lineage>
        <taxon>unclassified sequences</taxon>
        <taxon>metagenomes</taxon>
        <taxon>ecological metagenomes</taxon>
    </lineage>
</organism>
<evidence type="ECO:0000256" key="2">
    <source>
        <dbReference type="ARBA" id="ARBA00022679"/>
    </source>
</evidence>